<dbReference type="InterPro" id="IPR050336">
    <property type="entry name" value="Chromosome_partition/occlusion"/>
</dbReference>
<dbReference type="SUPFAM" id="SSF109709">
    <property type="entry name" value="KorB DNA-binding domain-like"/>
    <property type="match status" value="1"/>
</dbReference>
<reference evidence="6 7" key="2">
    <citation type="submission" date="2016-03" db="EMBL/GenBank/DDBJ databases">
        <title>New uncultured bacterium of the family Gallionellaceae from acid mine drainage: description and reconstruction of genome based on metagenomic analysis of microbial community.</title>
        <authorList>
            <person name="Kadnikov V."/>
            <person name="Ivasenko D."/>
            <person name="Beletsky A."/>
            <person name="Mardanov A."/>
            <person name="Danilova E."/>
            <person name="Pimenov N."/>
            <person name="Karnachuk O."/>
            <person name="Ravin N."/>
        </authorList>
    </citation>
    <scope>NUCLEOTIDE SEQUENCE [LARGE SCALE GENOMIC DNA]</scope>
    <source>
        <strain evidence="6">ShG14-8</strain>
    </source>
</reference>
<dbReference type="CDD" id="cd16393">
    <property type="entry name" value="SPO0J_N"/>
    <property type="match status" value="1"/>
</dbReference>
<gene>
    <name evidence="6" type="ORF">AWT59_0570</name>
</gene>
<dbReference type="PANTHER" id="PTHR33375:SF1">
    <property type="entry name" value="CHROMOSOME-PARTITIONING PROTEIN PARB-RELATED"/>
    <property type="match status" value="1"/>
</dbReference>
<dbReference type="InterPro" id="IPR003115">
    <property type="entry name" value="ParB_N"/>
</dbReference>
<dbReference type="GO" id="GO:0007059">
    <property type="term" value="P:chromosome segregation"/>
    <property type="evidence" value="ECO:0007669"/>
    <property type="project" value="UniProtKB-KW"/>
</dbReference>
<dbReference type="InterPro" id="IPR004437">
    <property type="entry name" value="ParB/RepB/Spo0J"/>
</dbReference>
<dbReference type="FunFam" id="1.10.10.2830:FF:000001">
    <property type="entry name" value="Chromosome partitioning protein ParB"/>
    <property type="match status" value="1"/>
</dbReference>
<organism evidence="6 7">
    <name type="scientific">Candidatus Gallionella acididurans</name>
    <dbReference type="NCBI Taxonomy" id="1796491"/>
    <lineage>
        <taxon>Bacteria</taxon>
        <taxon>Pseudomonadati</taxon>
        <taxon>Pseudomonadota</taxon>
        <taxon>Betaproteobacteria</taxon>
        <taxon>Nitrosomonadales</taxon>
        <taxon>Gallionellaceae</taxon>
        <taxon>Gallionella</taxon>
    </lineage>
</organism>
<dbReference type="FunFam" id="3.90.1530.30:FF:000001">
    <property type="entry name" value="Chromosome partitioning protein ParB"/>
    <property type="match status" value="1"/>
</dbReference>
<evidence type="ECO:0000256" key="4">
    <source>
        <dbReference type="ARBA" id="ARBA00025472"/>
    </source>
</evidence>
<accession>A0A139BWA6</accession>
<dbReference type="Gene3D" id="1.10.10.2830">
    <property type="match status" value="1"/>
</dbReference>
<name>A0A139BWA6_9PROT</name>
<dbReference type="Pfam" id="PF17762">
    <property type="entry name" value="HTH_ParB"/>
    <property type="match status" value="1"/>
</dbReference>
<dbReference type="SMART" id="SM00470">
    <property type="entry name" value="ParB"/>
    <property type="match status" value="1"/>
</dbReference>
<dbReference type="PANTHER" id="PTHR33375">
    <property type="entry name" value="CHROMOSOME-PARTITIONING PROTEIN PARB-RELATED"/>
    <property type="match status" value="1"/>
</dbReference>
<feature type="domain" description="ParB-like N-terminal" evidence="5">
    <location>
        <begin position="28"/>
        <end position="118"/>
    </location>
</feature>
<evidence type="ECO:0000256" key="1">
    <source>
        <dbReference type="ARBA" id="ARBA00006295"/>
    </source>
</evidence>
<reference evidence="6 7" key="1">
    <citation type="submission" date="2016-02" db="EMBL/GenBank/DDBJ databases">
        <authorList>
            <person name="Wen L."/>
            <person name="He K."/>
            <person name="Yang H."/>
        </authorList>
    </citation>
    <scope>NUCLEOTIDE SEQUENCE [LARGE SCALE GENOMIC DNA]</scope>
    <source>
        <strain evidence="6">ShG14-8</strain>
    </source>
</reference>
<sequence>MAKLHKGLGRGLDALLSGGKSEKDEVMRDLNVALLKPGKYQPRSHMDETSLNELAASIKVQGIMQPILVRQLADSSYEIIAGERRWRAAQLAGLSHVPVLVRSVPDNAALAMALIENIQRENLNPLEEAVGIQRLIDEFKMTHQVAADAVGRSRSAASNLLRLLKLPKAVQTLLMENKLDMGHARALLSLENAQQIMLANKIVLEQLSVRDTEKLAQKKIHEPESKDRPKKVSKLNRDTLRLQEEISSHLGARVEIKPDTKGGGKLVIEYANNDHLDDLLEKLKKDK</sequence>
<dbReference type="Gene3D" id="3.90.1530.30">
    <property type="match status" value="1"/>
</dbReference>
<dbReference type="NCBIfam" id="TIGR00180">
    <property type="entry name" value="parB_part"/>
    <property type="match status" value="1"/>
</dbReference>
<keyword evidence="2" id="KW-0159">Chromosome partition</keyword>
<dbReference type="InterPro" id="IPR057240">
    <property type="entry name" value="ParB_dimer_C"/>
</dbReference>
<dbReference type="AlphaFoldDB" id="A0A139BWA6"/>
<keyword evidence="3" id="KW-0238">DNA-binding</keyword>
<evidence type="ECO:0000256" key="3">
    <source>
        <dbReference type="ARBA" id="ARBA00023125"/>
    </source>
</evidence>
<comment type="caution">
    <text evidence="6">The sequence shown here is derived from an EMBL/GenBank/DDBJ whole genome shotgun (WGS) entry which is preliminary data.</text>
</comment>
<evidence type="ECO:0000313" key="6">
    <source>
        <dbReference type="EMBL" id="KXS33267.1"/>
    </source>
</evidence>
<dbReference type="SUPFAM" id="SSF110849">
    <property type="entry name" value="ParB/Sulfiredoxin"/>
    <property type="match status" value="1"/>
</dbReference>
<dbReference type="InterPro" id="IPR041468">
    <property type="entry name" value="HTH_ParB/Spo0J"/>
</dbReference>
<dbReference type="GO" id="GO:0003677">
    <property type="term" value="F:DNA binding"/>
    <property type="evidence" value="ECO:0007669"/>
    <property type="project" value="UniProtKB-KW"/>
</dbReference>
<comment type="similarity">
    <text evidence="1">Belongs to the ParB family.</text>
</comment>
<dbReference type="EMBL" id="LSLI01000008">
    <property type="protein sequence ID" value="KXS33267.1"/>
    <property type="molecule type" value="Genomic_DNA"/>
</dbReference>
<dbReference type="Pfam" id="PF02195">
    <property type="entry name" value="ParB_N"/>
    <property type="match status" value="1"/>
</dbReference>
<dbReference type="GO" id="GO:0005694">
    <property type="term" value="C:chromosome"/>
    <property type="evidence" value="ECO:0007669"/>
    <property type="project" value="TreeGrafter"/>
</dbReference>
<comment type="function">
    <text evidence="4">Involved in chromosome partition. Localize to both poles of the predivisional cell following completion of DNA replication. Binds to the DNA origin of replication.</text>
</comment>
<dbReference type="Pfam" id="PF23552">
    <property type="entry name" value="ParB_C"/>
    <property type="match status" value="1"/>
</dbReference>
<evidence type="ECO:0000259" key="5">
    <source>
        <dbReference type="SMART" id="SM00470"/>
    </source>
</evidence>
<dbReference type="InterPro" id="IPR036086">
    <property type="entry name" value="ParB/Sulfiredoxin_sf"/>
</dbReference>
<dbReference type="Proteomes" id="UP000070578">
    <property type="component" value="Unassembled WGS sequence"/>
</dbReference>
<protein>
    <submittedName>
        <fullName evidence="6">ParB-like partition protein</fullName>
    </submittedName>
</protein>
<evidence type="ECO:0000256" key="2">
    <source>
        <dbReference type="ARBA" id="ARBA00022829"/>
    </source>
</evidence>
<proteinExistence type="inferred from homology"/>
<evidence type="ECO:0000313" key="7">
    <source>
        <dbReference type="Proteomes" id="UP000070578"/>
    </source>
</evidence>
<dbReference type="GO" id="GO:0045881">
    <property type="term" value="P:positive regulation of sporulation resulting in formation of a cellular spore"/>
    <property type="evidence" value="ECO:0007669"/>
    <property type="project" value="TreeGrafter"/>
</dbReference>